<feature type="region of interest" description="Disordered" evidence="2">
    <location>
        <begin position="1"/>
        <end position="55"/>
    </location>
</feature>
<evidence type="ECO:0000256" key="2">
    <source>
        <dbReference type="SAM" id="MobiDB-lite"/>
    </source>
</evidence>
<keyword evidence="1" id="KW-0862">Zinc</keyword>
<name>A0A2I4AQF7_AUSLI</name>
<organism evidence="4 5">
    <name type="scientific">Austrofundulus limnaeus</name>
    <name type="common">Annual killifish</name>
    <dbReference type="NCBI Taxonomy" id="52670"/>
    <lineage>
        <taxon>Eukaryota</taxon>
        <taxon>Metazoa</taxon>
        <taxon>Chordata</taxon>
        <taxon>Craniata</taxon>
        <taxon>Vertebrata</taxon>
        <taxon>Euteleostomi</taxon>
        <taxon>Actinopterygii</taxon>
        <taxon>Neopterygii</taxon>
        <taxon>Teleostei</taxon>
        <taxon>Neoteleostei</taxon>
        <taxon>Acanthomorphata</taxon>
        <taxon>Ovalentaria</taxon>
        <taxon>Atherinomorphae</taxon>
        <taxon>Cyprinodontiformes</taxon>
        <taxon>Rivulidae</taxon>
        <taxon>Austrofundulus</taxon>
    </lineage>
</organism>
<dbReference type="AlphaFoldDB" id="A0A2I4AQF7"/>
<dbReference type="SMART" id="SM00343">
    <property type="entry name" value="ZnF_C2HC"/>
    <property type="match status" value="2"/>
</dbReference>
<dbReference type="InterPro" id="IPR001878">
    <property type="entry name" value="Znf_CCHC"/>
</dbReference>
<feature type="compositionally biased region" description="Basic and acidic residues" evidence="2">
    <location>
        <begin position="36"/>
        <end position="55"/>
    </location>
</feature>
<dbReference type="RefSeq" id="XP_013857708.1">
    <property type="nucleotide sequence ID" value="XM_014002254.1"/>
</dbReference>
<sequence>MVRMEMEISNEEEGECEGWTPVGRGRGRGRGGFKVGDGKGIRDVQGSKRDLEESSSEEERVVRRKVVDEKFKVILKLKSEEGQEKISPIGVSREIKKKIGDVEMVKILRDGSLLIECKDIEQKSKAFKVENICKRAVLEKKMLGENKKTRGVIYGIPLDEDLEKLKKNVVGAKVFNMKRLSRTVDGERVGSMSVLVEFEEKELPMNIKIGYISFQVRTYTPPPLRCYKCQRYGHIAAVCKGKQRCPKCGEDHKFEECKEDVEEKCCNCGGNHRVTYGGCEVRKRAKEVVQIKTTKTRTAKQL</sequence>
<protein>
    <submittedName>
        <fullName evidence="5">Uncharacterized protein LOC106513433</fullName>
    </submittedName>
</protein>
<reference evidence="5" key="1">
    <citation type="submission" date="2025-08" db="UniProtKB">
        <authorList>
            <consortium name="RefSeq"/>
        </authorList>
    </citation>
    <scope>IDENTIFICATION</scope>
</reference>
<proteinExistence type="predicted"/>
<dbReference type="Proteomes" id="UP000192220">
    <property type="component" value="Unplaced"/>
</dbReference>
<evidence type="ECO:0000313" key="4">
    <source>
        <dbReference type="Proteomes" id="UP000192220"/>
    </source>
</evidence>
<feature type="domain" description="CCHC-type" evidence="3">
    <location>
        <begin position="225"/>
        <end position="240"/>
    </location>
</feature>
<keyword evidence="4" id="KW-1185">Reference proteome</keyword>
<dbReference type="InterPro" id="IPR036875">
    <property type="entry name" value="Znf_CCHC_sf"/>
</dbReference>
<dbReference type="PROSITE" id="PS50158">
    <property type="entry name" value="ZF_CCHC"/>
    <property type="match status" value="1"/>
</dbReference>
<evidence type="ECO:0000256" key="1">
    <source>
        <dbReference type="PROSITE-ProRule" id="PRU00047"/>
    </source>
</evidence>
<keyword evidence="1" id="KW-0479">Metal-binding</keyword>
<accession>A0A2I4AQF7</accession>
<dbReference type="GeneID" id="106513433"/>
<evidence type="ECO:0000313" key="5">
    <source>
        <dbReference type="RefSeq" id="XP_013857708.1"/>
    </source>
</evidence>
<dbReference type="SUPFAM" id="SSF57756">
    <property type="entry name" value="Retrovirus zinc finger-like domains"/>
    <property type="match status" value="1"/>
</dbReference>
<dbReference type="OrthoDB" id="8446474at2759"/>
<keyword evidence="1" id="KW-0863">Zinc-finger</keyword>
<dbReference type="KEGG" id="alim:106513433"/>
<evidence type="ECO:0000259" key="3">
    <source>
        <dbReference type="PROSITE" id="PS50158"/>
    </source>
</evidence>
<dbReference type="GO" id="GO:0008270">
    <property type="term" value="F:zinc ion binding"/>
    <property type="evidence" value="ECO:0007669"/>
    <property type="project" value="UniProtKB-KW"/>
</dbReference>
<gene>
    <name evidence="5" type="primary">LOC106513433</name>
</gene>
<dbReference type="GO" id="GO:0003676">
    <property type="term" value="F:nucleic acid binding"/>
    <property type="evidence" value="ECO:0007669"/>
    <property type="project" value="InterPro"/>
</dbReference>
<dbReference type="InParanoid" id="A0A2I4AQF7"/>